<dbReference type="SMART" id="SM00220">
    <property type="entry name" value="S_TKc"/>
    <property type="match status" value="1"/>
</dbReference>
<dbReference type="InterPro" id="IPR000719">
    <property type="entry name" value="Prot_kinase_dom"/>
</dbReference>
<reference evidence="13" key="1">
    <citation type="submission" date="2021-03" db="EMBL/GenBank/DDBJ databases">
        <title>Chromosome level genome of the anhydrobiotic midge Polypedilum vanderplanki.</title>
        <authorList>
            <person name="Yoshida Y."/>
            <person name="Kikawada T."/>
            <person name="Gusev O."/>
        </authorList>
    </citation>
    <scope>NUCLEOTIDE SEQUENCE</scope>
    <source>
        <strain evidence="13">NIAS01</strain>
        <tissue evidence="13">Whole body or cell culture</tissue>
    </source>
</reference>
<dbReference type="GO" id="GO:0050321">
    <property type="term" value="F:tau-protein kinase activity"/>
    <property type="evidence" value="ECO:0007669"/>
    <property type="project" value="TreeGrafter"/>
</dbReference>
<dbReference type="PROSITE" id="PS00108">
    <property type="entry name" value="PROTEIN_KINASE_ST"/>
    <property type="match status" value="1"/>
</dbReference>
<sequence length="353" mass="40354">MASQKTLIPLSTCRIIAFGKYQLTGKKFGEGSFSKVREAHDTEKKMTVALKITDTKNLSNDYIERSCMREAQILAKINHFNIVKMFDCFKASSRYVLVLEVVPINLCDFIEQQHNSRLKEVTCRSIFRQIVAATAYLHKKDIIHRDIKLENILLDPKTFIAKLTDFGLSTEWSNKDERLKTNCGSPEYSAPELHEGLKYTNAVDIWALGVVLFAMIVGRLPFDISNKRPVSVKHRRELFLEEIKFGIKTRKHQSILFSATSLVKDLLSLMLNPDFSKRIQIDKVEQHKWLMFKTSVNALPTKFVNKNSTSSQAAGRAETTIESTPCKSSTNIRPVTRVNMDKPRLSTKKYNCI</sequence>
<dbReference type="Proteomes" id="UP001107558">
    <property type="component" value="Chromosome 1"/>
</dbReference>
<feature type="domain" description="Protein kinase" evidence="12">
    <location>
        <begin position="22"/>
        <end position="290"/>
    </location>
</feature>
<evidence type="ECO:0000256" key="9">
    <source>
        <dbReference type="ARBA" id="ARBA00022843"/>
    </source>
</evidence>
<evidence type="ECO:0000256" key="5">
    <source>
        <dbReference type="ARBA" id="ARBA00022741"/>
    </source>
</evidence>
<evidence type="ECO:0000313" key="13">
    <source>
        <dbReference type="EMBL" id="KAG5681412.1"/>
    </source>
</evidence>
<comment type="cofactor">
    <cofactor evidence="1">
        <name>Mg(2+)</name>
        <dbReference type="ChEBI" id="CHEBI:18420"/>
    </cofactor>
</comment>
<dbReference type="PANTHER" id="PTHR24346:SF102">
    <property type="entry name" value="TESTIS-SPECIFIC SERINE_THREONINE-PROTEIN KINASE 1"/>
    <property type="match status" value="1"/>
</dbReference>
<dbReference type="GO" id="GO:0005524">
    <property type="term" value="F:ATP binding"/>
    <property type="evidence" value="ECO:0007669"/>
    <property type="project" value="UniProtKB-KW"/>
</dbReference>
<organism evidence="13 14">
    <name type="scientific">Polypedilum vanderplanki</name>
    <name type="common">Sleeping chironomid midge</name>
    <dbReference type="NCBI Taxonomy" id="319348"/>
    <lineage>
        <taxon>Eukaryota</taxon>
        <taxon>Metazoa</taxon>
        <taxon>Ecdysozoa</taxon>
        <taxon>Arthropoda</taxon>
        <taxon>Hexapoda</taxon>
        <taxon>Insecta</taxon>
        <taxon>Pterygota</taxon>
        <taxon>Neoptera</taxon>
        <taxon>Endopterygota</taxon>
        <taxon>Diptera</taxon>
        <taxon>Nematocera</taxon>
        <taxon>Chironomoidea</taxon>
        <taxon>Chironomidae</taxon>
        <taxon>Chironominae</taxon>
        <taxon>Polypedilum</taxon>
        <taxon>Polypedilum</taxon>
    </lineage>
</organism>
<evidence type="ECO:0000256" key="8">
    <source>
        <dbReference type="ARBA" id="ARBA00022842"/>
    </source>
</evidence>
<dbReference type="AlphaFoldDB" id="A0A9J6CH92"/>
<feature type="region of interest" description="Disordered" evidence="11">
    <location>
        <begin position="309"/>
        <end position="328"/>
    </location>
</feature>
<dbReference type="InterPro" id="IPR008271">
    <property type="entry name" value="Ser/Thr_kinase_AS"/>
</dbReference>
<dbReference type="Pfam" id="PF00069">
    <property type="entry name" value="Pkinase"/>
    <property type="match status" value="1"/>
</dbReference>
<keyword evidence="8" id="KW-0460">Magnesium</keyword>
<evidence type="ECO:0000259" key="12">
    <source>
        <dbReference type="PROSITE" id="PS50011"/>
    </source>
</evidence>
<gene>
    <name evidence="13" type="ORF">PVAND_010850</name>
</gene>
<dbReference type="OrthoDB" id="193931at2759"/>
<keyword evidence="6" id="KW-0221">Differentiation</keyword>
<dbReference type="GO" id="GO:0007283">
    <property type="term" value="P:spermatogenesis"/>
    <property type="evidence" value="ECO:0007669"/>
    <property type="project" value="UniProtKB-KW"/>
</dbReference>
<dbReference type="GO" id="GO:0000226">
    <property type="term" value="P:microtubule cytoskeleton organization"/>
    <property type="evidence" value="ECO:0007669"/>
    <property type="project" value="TreeGrafter"/>
</dbReference>
<dbReference type="Gene3D" id="1.10.510.10">
    <property type="entry name" value="Transferase(Phosphotransferase) domain 1"/>
    <property type="match status" value="1"/>
</dbReference>
<evidence type="ECO:0000256" key="7">
    <source>
        <dbReference type="ARBA" id="ARBA00022840"/>
    </source>
</evidence>
<protein>
    <recommendedName>
        <fullName evidence="12">Protein kinase domain-containing protein</fullName>
    </recommendedName>
</protein>
<evidence type="ECO:0000256" key="6">
    <source>
        <dbReference type="ARBA" id="ARBA00022782"/>
    </source>
</evidence>
<dbReference type="InterPro" id="IPR011009">
    <property type="entry name" value="Kinase-like_dom_sf"/>
</dbReference>
<keyword evidence="5" id="KW-0547">Nucleotide-binding</keyword>
<keyword evidence="9" id="KW-0832">Ubl conjugation</keyword>
<dbReference type="GO" id="GO:0000287">
    <property type="term" value="F:magnesium ion binding"/>
    <property type="evidence" value="ECO:0007669"/>
    <property type="project" value="UniProtKB-ARBA"/>
</dbReference>
<name>A0A9J6CH92_POLVA</name>
<keyword evidence="14" id="KW-1185">Reference proteome</keyword>
<accession>A0A9J6CH92</accession>
<evidence type="ECO:0000256" key="1">
    <source>
        <dbReference type="ARBA" id="ARBA00001946"/>
    </source>
</evidence>
<evidence type="ECO:0000256" key="3">
    <source>
        <dbReference type="ARBA" id="ARBA00022553"/>
    </source>
</evidence>
<keyword evidence="4" id="KW-0479">Metal-binding</keyword>
<dbReference type="PANTHER" id="PTHR24346">
    <property type="entry name" value="MAP/MICROTUBULE AFFINITY-REGULATING KINASE"/>
    <property type="match status" value="1"/>
</dbReference>
<keyword evidence="3" id="KW-0597">Phosphoprotein</keyword>
<evidence type="ECO:0000256" key="4">
    <source>
        <dbReference type="ARBA" id="ARBA00022723"/>
    </source>
</evidence>
<dbReference type="FunFam" id="1.10.510.10:FF:000571">
    <property type="entry name" value="Maternal embryonic leucine zipper kinase"/>
    <property type="match status" value="1"/>
</dbReference>
<keyword evidence="2" id="KW-0217">Developmental protein</keyword>
<comment type="caution">
    <text evidence="13">The sequence shown here is derived from an EMBL/GenBank/DDBJ whole genome shotgun (WGS) entry which is preliminary data.</text>
</comment>
<evidence type="ECO:0000256" key="10">
    <source>
        <dbReference type="ARBA" id="ARBA00022871"/>
    </source>
</evidence>
<dbReference type="GO" id="GO:0005737">
    <property type="term" value="C:cytoplasm"/>
    <property type="evidence" value="ECO:0007669"/>
    <property type="project" value="TreeGrafter"/>
</dbReference>
<keyword evidence="10" id="KW-0744">Spermatogenesis</keyword>
<keyword evidence="7" id="KW-0067">ATP-binding</keyword>
<dbReference type="GO" id="GO:0030154">
    <property type="term" value="P:cell differentiation"/>
    <property type="evidence" value="ECO:0007669"/>
    <property type="project" value="UniProtKB-KW"/>
</dbReference>
<dbReference type="EMBL" id="JADBJN010000001">
    <property type="protein sequence ID" value="KAG5681412.1"/>
    <property type="molecule type" value="Genomic_DNA"/>
</dbReference>
<proteinExistence type="predicted"/>
<dbReference type="PROSITE" id="PS50011">
    <property type="entry name" value="PROTEIN_KINASE_DOM"/>
    <property type="match status" value="1"/>
</dbReference>
<dbReference type="GO" id="GO:0035556">
    <property type="term" value="P:intracellular signal transduction"/>
    <property type="evidence" value="ECO:0007669"/>
    <property type="project" value="TreeGrafter"/>
</dbReference>
<evidence type="ECO:0000256" key="11">
    <source>
        <dbReference type="SAM" id="MobiDB-lite"/>
    </source>
</evidence>
<dbReference type="SUPFAM" id="SSF56112">
    <property type="entry name" value="Protein kinase-like (PK-like)"/>
    <property type="match status" value="1"/>
</dbReference>
<evidence type="ECO:0000256" key="2">
    <source>
        <dbReference type="ARBA" id="ARBA00022473"/>
    </source>
</evidence>
<evidence type="ECO:0000313" key="14">
    <source>
        <dbReference type="Proteomes" id="UP001107558"/>
    </source>
</evidence>